<feature type="transmembrane region" description="Helical" evidence="1">
    <location>
        <begin position="73"/>
        <end position="93"/>
    </location>
</feature>
<gene>
    <name evidence="2" type="ORF">DPMN_052632</name>
</gene>
<reference evidence="2" key="2">
    <citation type="submission" date="2020-11" db="EMBL/GenBank/DDBJ databases">
        <authorList>
            <person name="McCartney M.A."/>
            <person name="Auch B."/>
            <person name="Kono T."/>
            <person name="Mallez S."/>
            <person name="Becker A."/>
            <person name="Gohl D.M."/>
            <person name="Silverstein K.A.T."/>
            <person name="Koren S."/>
            <person name="Bechman K.B."/>
            <person name="Herman A."/>
            <person name="Abrahante J.E."/>
            <person name="Garbe J."/>
        </authorList>
    </citation>
    <scope>NUCLEOTIDE SEQUENCE</scope>
    <source>
        <strain evidence="2">Duluth1</strain>
        <tissue evidence="2">Whole animal</tissue>
    </source>
</reference>
<evidence type="ECO:0000256" key="1">
    <source>
        <dbReference type="SAM" id="Phobius"/>
    </source>
</evidence>
<dbReference type="Proteomes" id="UP000828390">
    <property type="component" value="Unassembled WGS sequence"/>
</dbReference>
<protein>
    <recommendedName>
        <fullName evidence="4">Major facilitator superfamily (MFS) profile domain-containing protein</fullName>
    </recommendedName>
</protein>
<feature type="transmembrane region" description="Helical" evidence="1">
    <location>
        <begin position="32"/>
        <end position="52"/>
    </location>
</feature>
<dbReference type="EMBL" id="JAIWYP010000012">
    <property type="protein sequence ID" value="KAH3726763.1"/>
    <property type="molecule type" value="Genomic_DNA"/>
</dbReference>
<name>A0A9D4HRG4_DREPO</name>
<accession>A0A9D4HRG4</accession>
<dbReference type="InterPro" id="IPR011701">
    <property type="entry name" value="MFS"/>
</dbReference>
<organism evidence="2 3">
    <name type="scientific">Dreissena polymorpha</name>
    <name type="common">Zebra mussel</name>
    <name type="synonym">Mytilus polymorpha</name>
    <dbReference type="NCBI Taxonomy" id="45954"/>
    <lineage>
        <taxon>Eukaryota</taxon>
        <taxon>Metazoa</taxon>
        <taxon>Spiralia</taxon>
        <taxon>Lophotrochozoa</taxon>
        <taxon>Mollusca</taxon>
        <taxon>Bivalvia</taxon>
        <taxon>Autobranchia</taxon>
        <taxon>Heteroconchia</taxon>
        <taxon>Euheterodonta</taxon>
        <taxon>Imparidentia</taxon>
        <taxon>Neoheterodontei</taxon>
        <taxon>Myida</taxon>
        <taxon>Dreissenoidea</taxon>
        <taxon>Dreissenidae</taxon>
        <taxon>Dreissena</taxon>
    </lineage>
</organism>
<dbReference type="AlphaFoldDB" id="A0A9D4HRG4"/>
<evidence type="ECO:0000313" key="3">
    <source>
        <dbReference type="Proteomes" id="UP000828390"/>
    </source>
</evidence>
<dbReference type="Pfam" id="PF07690">
    <property type="entry name" value="MFS_1"/>
    <property type="match status" value="1"/>
</dbReference>
<evidence type="ECO:0000313" key="2">
    <source>
        <dbReference type="EMBL" id="KAH3726763.1"/>
    </source>
</evidence>
<dbReference type="PANTHER" id="PTHR11360:SF284">
    <property type="entry name" value="EG:103B4.3 PROTEIN-RELATED"/>
    <property type="match status" value="1"/>
</dbReference>
<keyword evidence="1" id="KW-0812">Transmembrane</keyword>
<dbReference type="Gene3D" id="1.20.1250.20">
    <property type="entry name" value="MFS general substrate transporter like domains"/>
    <property type="match status" value="1"/>
</dbReference>
<comment type="caution">
    <text evidence="2">The sequence shown here is derived from an EMBL/GenBank/DDBJ whole genome shotgun (WGS) entry which is preliminary data.</text>
</comment>
<dbReference type="SUPFAM" id="SSF103473">
    <property type="entry name" value="MFS general substrate transporter"/>
    <property type="match status" value="1"/>
</dbReference>
<dbReference type="InterPro" id="IPR050327">
    <property type="entry name" value="Proton-linked_MCT"/>
</dbReference>
<dbReference type="PANTHER" id="PTHR11360">
    <property type="entry name" value="MONOCARBOXYLATE TRANSPORTER"/>
    <property type="match status" value="1"/>
</dbReference>
<feature type="transmembrane region" description="Helical" evidence="1">
    <location>
        <begin position="7"/>
        <end position="26"/>
    </location>
</feature>
<keyword evidence="1" id="KW-0472">Membrane</keyword>
<proteinExistence type="predicted"/>
<reference evidence="2" key="1">
    <citation type="journal article" date="2019" name="bioRxiv">
        <title>The Genome of the Zebra Mussel, Dreissena polymorpha: A Resource for Invasive Species Research.</title>
        <authorList>
            <person name="McCartney M.A."/>
            <person name="Auch B."/>
            <person name="Kono T."/>
            <person name="Mallez S."/>
            <person name="Zhang Y."/>
            <person name="Obille A."/>
            <person name="Becker A."/>
            <person name="Abrahante J.E."/>
            <person name="Garbe J."/>
            <person name="Badalamenti J.P."/>
            <person name="Herman A."/>
            <person name="Mangelson H."/>
            <person name="Liachko I."/>
            <person name="Sullivan S."/>
            <person name="Sone E.D."/>
            <person name="Koren S."/>
            <person name="Silverstein K.A.T."/>
            <person name="Beckman K.B."/>
            <person name="Gohl D.M."/>
        </authorList>
    </citation>
    <scope>NUCLEOTIDE SEQUENCE</scope>
    <source>
        <strain evidence="2">Duluth1</strain>
        <tissue evidence="2">Whole animal</tissue>
    </source>
</reference>
<keyword evidence="3" id="KW-1185">Reference proteome</keyword>
<feature type="transmembrane region" description="Helical" evidence="1">
    <location>
        <begin position="99"/>
        <end position="121"/>
    </location>
</feature>
<dbReference type="InterPro" id="IPR036259">
    <property type="entry name" value="MFS_trans_sf"/>
</dbReference>
<evidence type="ECO:0008006" key="4">
    <source>
        <dbReference type="Google" id="ProtNLM"/>
    </source>
</evidence>
<keyword evidence="1" id="KW-1133">Transmembrane helix</keyword>
<dbReference type="GO" id="GO:0022857">
    <property type="term" value="F:transmembrane transporter activity"/>
    <property type="evidence" value="ECO:0007669"/>
    <property type="project" value="InterPro"/>
</dbReference>
<sequence length="151" mass="16214">MNKKDDIIPFTSTIGIVGIITIVYPFLAPFYYGHVIFVVVFGFFVGNCYVVTSSITLQFVDINNMATAIGMQFLFFGIGAVLGPILAGVVVDAGGSYDLSVISAGICIILATVVGVMSTCFKNRTKRIMDIEVIPPKEELNDMNSGCDTHG</sequence>